<feature type="domain" description="AAA+ ATPase" evidence="8">
    <location>
        <begin position="157"/>
        <end position="339"/>
    </location>
</feature>
<dbReference type="AlphaFoldDB" id="E1QFE9"/>
<evidence type="ECO:0000256" key="4">
    <source>
        <dbReference type="ARBA" id="ARBA00022741"/>
    </source>
</evidence>
<dbReference type="PANTHER" id="PTHR15184:SF9">
    <property type="entry name" value="SPI-1 TYPE 3 SECRETION SYSTEM ATPASE"/>
    <property type="match status" value="1"/>
</dbReference>
<dbReference type="InterPro" id="IPR003593">
    <property type="entry name" value="AAA+_ATPase"/>
</dbReference>
<dbReference type="InterPro" id="IPR027417">
    <property type="entry name" value="P-loop_NTPase"/>
</dbReference>
<dbReference type="eggNOG" id="COG1157">
    <property type="taxonomic scope" value="Bacteria"/>
</dbReference>
<dbReference type="InterPro" id="IPR005714">
    <property type="entry name" value="ATPase_T3SS_FliI/YscN"/>
</dbReference>
<dbReference type="Gene3D" id="3.40.50.12240">
    <property type="match status" value="1"/>
</dbReference>
<keyword evidence="3" id="KW-0963">Cytoplasm</keyword>
<dbReference type="NCBIfam" id="TIGR01026">
    <property type="entry name" value="fliI_yscN"/>
    <property type="match status" value="1"/>
</dbReference>
<keyword evidence="5" id="KW-0067">ATP-binding</keyword>
<dbReference type="Pfam" id="PF00006">
    <property type="entry name" value="ATP-synt_ab"/>
    <property type="match status" value="1"/>
</dbReference>
<evidence type="ECO:0000256" key="7">
    <source>
        <dbReference type="ARBA" id="ARBA00022967"/>
    </source>
</evidence>
<dbReference type="FunFam" id="3.40.50.12240:FF:000002">
    <property type="entry name" value="Flagellum-specific ATP synthase FliI"/>
    <property type="match status" value="1"/>
</dbReference>
<dbReference type="SMART" id="SM00382">
    <property type="entry name" value="AAA"/>
    <property type="match status" value="1"/>
</dbReference>
<sequence>MGAPSLGRYCDQLRACQPLTVLGRVSQVVGLVAEVRGLELPVGASVFLHLDEGPVLGEVVGFKGQGVQIMPYADTRGLRPGCLVSSAGGAGLVKVGQALLGRVLDGLGNPVDGGPMPEWDQLYPLYRQAPSAMGRPRISQPVDVGVKVINALLTLGKGQRIGIFAGSGVGKSTLMSMIARHTQADISVIGLVGERGRELREFIERDLGPEGLARSVVIVATSDQPALVRMRAAYLATAVAEYFRDQSRDVILMMDSVTRFAMAGREVGLSIGEPPTTKGYTPSVFAQLPRLLERAGTSEGGGSITGIYTVLVEGDDVTEPVADAMRSILDGHFVLTRALADRGHYPAIELLGSISRLARDINPPEVTTAARRLTELLAAYRRNEDLINIGAYADGSNPVIDRAIRMMERINKFLTQPVEKGVDITASRRELVQLMAQK</sequence>
<accession>E1QFE9</accession>
<organism evidence="9 10">
    <name type="scientific">Desulfarculus baarsii (strain ATCC 33931 / DSM 2075 / LMG 7858 / VKM B-1802 / 2st14)</name>
    <dbReference type="NCBI Taxonomy" id="644282"/>
    <lineage>
        <taxon>Bacteria</taxon>
        <taxon>Pseudomonadati</taxon>
        <taxon>Thermodesulfobacteriota</taxon>
        <taxon>Desulfarculia</taxon>
        <taxon>Desulfarculales</taxon>
        <taxon>Desulfarculaceae</taxon>
        <taxon>Desulfarculus</taxon>
    </lineage>
</organism>
<keyword evidence="2" id="KW-0813">Transport</keyword>
<keyword evidence="9" id="KW-0282">Flagellum</keyword>
<keyword evidence="10" id="KW-1185">Reference proteome</keyword>
<dbReference type="GO" id="GO:0046933">
    <property type="term" value="F:proton-transporting ATP synthase activity, rotational mechanism"/>
    <property type="evidence" value="ECO:0007669"/>
    <property type="project" value="TreeGrafter"/>
</dbReference>
<dbReference type="GO" id="GO:0030257">
    <property type="term" value="C:type III protein secretion system complex"/>
    <property type="evidence" value="ECO:0007669"/>
    <property type="project" value="InterPro"/>
</dbReference>
<keyword evidence="4" id="KW-0547">Nucleotide-binding</keyword>
<name>E1QFE9_DESB2</name>
<gene>
    <name evidence="9" type="ordered locus">Deba_0915</name>
</gene>
<evidence type="ECO:0000256" key="3">
    <source>
        <dbReference type="ARBA" id="ARBA00022490"/>
    </source>
</evidence>
<dbReference type="InterPro" id="IPR004100">
    <property type="entry name" value="ATPase_F1/V1/A1_a/bsu_N"/>
</dbReference>
<dbReference type="InterPro" id="IPR000194">
    <property type="entry name" value="ATPase_F1/V1/A1_a/bsu_nucl-bd"/>
</dbReference>
<dbReference type="EMBL" id="CP002085">
    <property type="protein sequence ID" value="ADK84285.1"/>
    <property type="molecule type" value="Genomic_DNA"/>
</dbReference>
<dbReference type="GO" id="GO:0005524">
    <property type="term" value="F:ATP binding"/>
    <property type="evidence" value="ECO:0007669"/>
    <property type="project" value="UniProtKB-KW"/>
</dbReference>
<dbReference type="InterPro" id="IPR040627">
    <property type="entry name" value="T3SS_ATPase_C"/>
</dbReference>
<evidence type="ECO:0000259" key="8">
    <source>
        <dbReference type="SMART" id="SM00382"/>
    </source>
</evidence>
<dbReference type="PANTHER" id="PTHR15184">
    <property type="entry name" value="ATP SYNTHASE"/>
    <property type="match status" value="1"/>
</dbReference>
<keyword evidence="9" id="KW-0966">Cell projection</keyword>
<dbReference type="SUPFAM" id="SSF52540">
    <property type="entry name" value="P-loop containing nucleoside triphosphate hydrolases"/>
    <property type="match status" value="1"/>
</dbReference>
<evidence type="ECO:0000256" key="6">
    <source>
        <dbReference type="ARBA" id="ARBA00022927"/>
    </source>
</evidence>
<protein>
    <submittedName>
        <fullName evidence="9">Flagellar protein export ATPase FliI</fullName>
    </submittedName>
</protein>
<dbReference type="GO" id="GO:0016887">
    <property type="term" value="F:ATP hydrolysis activity"/>
    <property type="evidence" value="ECO:0007669"/>
    <property type="project" value="InterPro"/>
</dbReference>
<proteinExistence type="predicted"/>
<dbReference type="OrthoDB" id="9801639at2"/>
<evidence type="ECO:0000256" key="2">
    <source>
        <dbReference type="ARBA" id="ARBA00022448"/>
    </source>
</evidence>
<dbReference type="GO" id="GO:0005737">
    <property type="term" value="C:cytoplasm"/>
    <property type="evidence" value="ECO:0007669"/>
    <property type="project" value="UniProtKB-SubCell"/>
</dbReference>
<dbReference type="InterPro" id="IPR050053">
    <property type="entry name" value="ATPase_alpha/beta_chains"/>
</dbReference>
<keyword evidence="9" id="KW-0969">Cilium</keyword>
<dbReference type="RefSeq" id="WP_013257739.1">
    <property type="nucleotide sequence ID" value="NC_014365.1"/>
</dbReference>
<evidence type="ECO:0000313" key="9">
    <source>
        <dbReference type="EMBL" id="ADK84285.1"/>
    </source>
</evidence>
<evidence type="ECO:0000256" key="5">
    <source>
        <dbReference type="ARBA" id="ARBA00022840"/>
    </source>
</evidence>
<dbReference type="GO" id="GO:0030254">
    <property type="term" value="P:protein secretion by the type III secretion system"/>
    <property type="evidence" value="ECO:0007669"/>
    <property type="project" value="InterPro"/>
</dbReference>
<keyword evidence="7" id="KW-1278">Translocase</keyword>
<dbReference type="Pfam" id="PF02874">
    <property type="entry name" value="ATP-synt_ab_N"/>
    <property type="match status" value="1"/>
</dbReference>
<reference evidence="9 10" key="1">
    <citation type="journal article" date="2010" name="Stand. Genomic Sci.">
        <title>Complete genome sequence of Desulfarculus baarsii type strain (2st14).</title>
        <authorList>
            <person name="Sun H."/>
            <person name="Spring S."/>
            <person name="Lapidus A."/>
            <person name="Davenport K."/>
            <person name="Del Rio T.G."/>
            <person name="Tice H."/>
            <person name="Nolan M."/>
            <person name="Copeland A."/>
            <person name="Cheng J.F."/>
            <person name="Lucas S."/>
            <person name="Tapia R."/>
            <person name="Goodwin L."/>
            <person name="Pitluck S."/>
            <person name="Ivanova N."/>
            <person name="Pagani I."/>
            <person name="Mavromatis K."/>
            <person name="Ovchinnikova G."/>
            <person name="Pati A."/>
            <person name="Chen A."/>
            <person name="Palaniappan K."/>
            <person name="Hauser L."/>
            <person name="Chang Y.J."/>
            <person name="Jeffries C.D."/>
            <person name="Detter J.C."/>
            <person name="Han C."/>
            <person name="Rohde M."/>
            <person name="Brambilla E."/>
            <person name="Goker M."/>
            <person name="Woyke T."/>
            <person name="Bristow J."/>
            <person name="Eisen J.A."/>
            <person name="Markowitz V."/>
            <person name="Hugenholtz P."/>
            <person name="Kyrpides N.C."/>
            <person name="Klenk H.P."/>
            <person name="Land M."/>
        </authorList>
    </citation>
    <scope>NUCLEOTIDE SEQUENCE [LARGE SCALE GENOMIC DNA]</scope>
    <source>
        <strain evidence="10">ATCC 33931 / DSM 2075 / LMG 7858 / VKM B-1802 / 2st14</strain>
    </source>
</reference>
<keyword evidence="6" id="KW-0653">Protein transport</keyword>
<dbReference type="CDD" id="cd01136">
    <property type="entry name" value="ATPase_flagellum-secretory_path_III"/>
    <property type="match status" value="1"/>
</dbReference>
<comment type="subcellular location">
    <subcellularLocation>
        <location evidence="1">Cytoplasm</location>
    </subcellularLocation>
</comment>
<dbReference type="Proteomes" id="UP000009047">
    <property type="component" value="Chromosome"/>
</dbReference>
<evidence type="ECO:0000256" key="1">
    <source>
        <dbReference type="ARBA" id="ARBA00004496"/>
    </source>
</evidence>
<dbReference type="Pfam" id="PF18269">
    <property type="entry name" value="T3SS_ATPase_C"/>
    <property type="match status" value="1"/>
</dbReference>
<dbReference type="STRING" id="644282.Deba_0915"/>
<dbReference type="KEGG" id="dbr:Deba_0915"/>
<evidence type="ECO:0000313" key="10">
    <source>
        <dbReference type="Proteomes" id="UP000009047"/>
    </source>
</evidence>
<dbReference type="HOGENOM" id="CLU_022398_5_1_7"/>